<comment type="function">
    <text evidence="1 8">Binds directly to 16S ribosomal RNA.</text>
</comment>
<dbReference type="EMBL" id="CP003093">
    <property type="protein sequence ID" value="AER56816.1"/>
    <property type="molecule type" value="Genomic_DNA"/>
</dbReference>
<evidence type="ECO:0000256" key="5">
    <source>
        <dbReference type="ARBA" id="ARBA00022980"/>
    </source>
</evidence>
<dbReference type="NCBIfam" id="TIGR00029">
    <property type="entry name" value="S20"/>
    <property type="match status" value="1"/>
</dbReference>
<name>G7UPK3_PSEUP</name>
<dbReference type="RefSeq" id="WP_014160990.1">
    <property type="nucleotide sequence ID" value="NC_016147.2"/>
</dbReference>
<comment type="similarity">
    <text evidence="2 8">Belongs to the bacterial ribosomal protein bS20 family.</text>
</comment>
<dbReference type="PANTHER" id="PTHR33398">
    <property type="entry name" value="30S RIBOSOMAL PROTEIN S20"/>
    <property type="match status" value="1"/>
</dbReference>
<dbReference type="Gene3D" id="1.20.58.110">
    <property type="entry name" value="Ribosomal protein S20"/>
    <property type="match status" value="1"/>
</dbReference>
<dbReference type="Pfam" id="PF01649">
    <property type="entry name" value="Ribosomal_S20p"/>
    <property type="match status" value="1"/>
</dbReference>
<dbReference type="STRING" id="1045855.DSC_10860"/>
<dbReference type="GO" id="GO:0070181">
    <property type="term" value="F:small ribosomal subunit rRNA binding"/>
    <property type="evidence" value="ECO:0007669"/>
    <property type="project" value="TreeGrafter"/>
</dbReference>
<dbReference type="InterPro" id="IPR036510">
    <property type="entry name" value="Ribosomal_bS20_sf"/>
</dbReference>
<dbReference type="Proteomes" id="UP000005870">
    <property type="component" value="Chromosome"/>
</dbReference>
<keyword evidence="5 8" id="KW-0689">Ribosomal protein</keyword>
<organism evidence="9 10">
    <name type="scientific">Pseudoxanthomonas spadix (strain BD-a59)</name>
    <dbReference type="NCBI Taxonomy" id="1045855"/>
    <lineage>
        <taxon>Bacteria</taxon>
        <taxon>Pseudomonadati</taxon>
        <taxon>Pseudomonadota</taxon>
        <taxon>Gammaproteobacteria</taxon>
        <taxon>Lysobacterales</taxon>
        <taxon>Lysobacteraceae</taxon>
        <taxon>Pseudoxanthomonas</taxon>
    </lineage>
</organism>
<evidence type="ECO:0000256" key="3">
    <source>
        <dbReference type="ARBA" id="ARBA00022730"/>
    </source>
</evidence>
<dbReference type="GO" id="GO:0005829">
    <property type="term" value="C:cytosol"/>
    <property type="evidence" value="ECO:0007669"/>
    <property type="project" value="TreeGrafter"/>
</dbReference>
<evidence type="ECO:0000313" key="10">
    <source>
        <dbReference type="Proteomes" id="UP000005870"/>
    </source>
</evidence>
<dbReference type="GO" id="GO:0003735">
    <property type="term" value="F:structural constituent of ribosome"/>
    <property type="evidence" value="ECO:0007669"/>
    <property type="project" value="InterPro"/>
</dbReference>
<dbReference type="eggNOG" id="COG0268">
    <property type="taxonomic scope" value="Bacteria"/>
</dbReference>
<keyword evidence="3 8" id="KW-0699">rRNA-binding</keyword>
<dbReference type="InterPro" id="IPR002583">
    <property type="entry name" value="Ribosomal_bS20"/>
</dbReference>
<dbReference type="PANTHER" id="PTHR33398:SF1">
    <property type="entry name" value="SMALL RIBOSOMAL SUBUNIT PROTEIN BS20C"/>
    <property type="match status" value="1"/>
</dbReference>
<proteinExistence type="inferred from homology"/>
<sequence>MANIKSAKKRAKQTVVRNARNVAQRSMLRTAVKKVIKALDANDAAGAEAAFATAQPILDRFSARGLIHKNKAARHKSRLVARIKALKAA</sequence>
<dbReference type="GO" id="GO:0015935">
    <property type="term" value="C:small ribosomal subunit"/>
    <property type="evidence" value="ECO:0007669"/>
    <property type="project" value="TreeGrafter"/>
</dbReference>
<dbReference type="AlphaFoldDB" id="G7UPK3"/>
<evidence type="ECO:0000256" key="1">
    <source>
        <dbReference type="ARBA" id="ARBA00003134"/>
    </source>
</evidence>
<accession>G7UPK3</accession>
<dbReference type="GO" id="GO:0006412">
    <property type="term" value="P:translation"/>
    <property type="evidence" value="ECO:0007669"/>
    <property type="project" value="UniProtKB-UniRule"/>
</dbReference>
<dbReference type="KEGG" id="psd:DSC_10860"/>
<dbReference type="HOGENOM" id="CLU_160655_4_0_6"/>
<protein>
    <recommendedName>
        <fullName evidence="7 8">Small ribosomal subunit protein bS20</fullName>
    </recommendedName>
</protein>
<dbReference type="OrthoDB" id="9807974at2"/>
<dbReference type="SUPFAM" id="SSF46992">
    <property type="entry name" value="Ribosomal protein S20"/>
    <property type="match status" value="1"/>
</dbReference>
<evidence type="ECO:0000256" key="8">
    <source>
        <dbReference type="HAMAP-Rule" id="MF_00500"/>
    </source>
</evidence>
<gene>
    <name evidence="8 9" type="primary">rpsT</name>
    <name evidence="9" type="ordered locus">DSC_10860</name>
</gene>
<evidence type="ECO:0000256" key="4">
    <source>
        <dbReference type="ARBA" id="ARBA00022884"/>
    </source>
</evidence>
<dbReference type="HAMAP" id="MF_00500">
    <property type="entry name" value="Ribosomal_bS20"/>
    <property type="match status" value="1"/>
</dbReference>
<keyword evidence="10" id="KW-1185">Reference proteome</keyword>
<reference evidence="9 10" key="1">
    <citation type="journal article" date="2012" name="J. Bacteriol.">
        <title>Complete Genome Sequence of the BTEX-Degrading Bacterium Pseudoxanthomonas spadix BD-a59.</title>
        <authorList>
            <person name="Lee S.H."/>
            <person name="Jin H.M."/>
            <person name="Lee H.J."/>
            <person name="Kim J.M."/>
            <person name="Jeon C.O."/>
        </authorList>
    </citation>
    <scope>NUCLEOTIDE SEQUENCE [LARGE SCALE GENOMIC DNA]</scope>
    <source>
        <strain evidence="9 10">BD-a59</strain>
    </source>
</reference>
<evidence type="ECO:0000256" key="2">
    <source>
        <dbReference type="ARBA" id="ARBA00007634"/>
    </source>
</evidence>
<evidence type="ECO:0000313" key="9">
    <source>
        <dbReference type="EMBL" id="AER56816.1"/>
    </source>
</evidence>
<evidence type="ECO:0000256" key="6">
    <source>
        <dbReference type="ARBA" id="ARBA00023274"/>
    </source>
</evidence>
<evidence type="ECO:0000256" key="7">
    <source>
        <dbReference type="ARBA" id="ARBA00035136"/>
    </source>
</evidence>
<keyword evidence="4 8" id="KW-0694">RNA-binding</keyword>
<keyword evidence="6 8" id="KW-0687">Ribonucleoprotein</keyword>
<dbReference type="FunFam" id="1.20.58.110:FF:000001">
    <property type="entry name" value="30S ribosomal protein S20"/>
    <property type="match status" value="1"/>
</dbReference>